<dbReference type="SUPFAM" id="SSF52467">
    <property type="entry name" value="DHS-like NAD/FAD-binding domain"/>
    <property type="match status" value="1"/>
</dbReference>
<dbReference type="InterPro" id="IPR014729">
    <property type="entry name" value="Rossmann-like_a/b/a_fold"/>
</dbReference>
<dbReference type="GO" id="GO:0050660">
    <property type="term" value="F:flavin adenine dinucleotide binding"/>
    <property type="evidence" value="ECO:0007669"/>
    <property type="project" value="InterPro"/>
</dbReference>
<dbReference type="Proteomes" id="UP000282985">
    <property type="component" value="Unassembled WGS sequence"/>
</dbReference>
<dbReference type="RefSeq" id="WP_127342064.1">
    <property type="nucleotide sequence ID" value="NZ_RJJX01000001.1"/>
</dbReference>
<keyword evidence="3" id="KW-0285">Flavoprotein</keyword>
<accession>A0A434AZ82</accession>
<proteinExistence type="inferred from homology"/>
<dbReference type="Gene3D" id="3.40.50.620">
    <property type="entry name" value="HUPs"/>
    <property type="match status" value="1"/>
</dbReference>
<dbReference type="PIRSF" id="PIRSF000089">
    <property type="entry name" value="Electra_flavoP_a"/>
    <property type="match status" value="1"/>
</dbReference>
<dbReference type="GO" id="GO:0033539">
    <property type="term" value="P:fatty acid beta-oxidation using acyl-CoA dehydrogenase"/>
    <property type="evidence" value="ECO:0007669"/>
    <property type="project" value="TreeGrafter"/>
</dbReference>
<feature type="binding site" evidence="6">
    <location>
        <position position="210"/>
    </location>
    <ligand>
        <name>FAD</name>
        <dbReference type="ChEBI" id="CHEBI:57692"/>
    </ligand>
</feature>
<evidence type="ECO:0000313" key="9">
    <source>
        <dbReference type="Proteomes" id="UP000282985"/>
    </source>
</evidence>
<evidence type="ECO:0000256" key="4">
    <source>
        <dbReference type="ARBA" id="ARBA00022827"/>
    </source>
</evidence>
<evidence type="ECO:0000256" key="2">
    <source>
        <dbReference type="ARBA" id="ARBA00022448"/>
    </source>
</evidence>
<sequence length="322" mass="34997">MSVVAFAKNWNGKFKNSSYELVSYTKELANQMQTNLVIVSIGKITEEELNKLSQYGADRIISVNDARMNVLTSRVYAEVIAQIAKKESAELVVMTDNNSGKAIAPRVAVKLKAGMVAAVQELPVSIKPFVVKKQMFSGKTFGYVQINSAIRVLTLAKNCFGLVENPVECNIDISHPEVNTGLFKIQIISEEEQKNKVILTDADCVVSAGRGMRSPDNWRPVEELAEVLGAATACSRPVSDEGWRSHEEHVGQTGKVIAPNLYIAAGISGAIQHVAGISRSKCIVAINTDPEAPIFSVADYGIIGDVMDVLPRLTEAFRKSKS</sequence>
<evidence type="ECO:0000256" key="6">
    <source>
        <dbReference type="PIRSR" id="PIRSR000089-1"/>
    </source>
</evidence>
<organism evidence="8 9">
    <name type="scientific">Ancylomarina longa</name>
    <dbReference type="NCBI Taxonomy" id="2487017"/>
    <lineage>
        <taxon>Bacteria</taxon>
        <taxon>Pseudomonadati</taxon>
        <taxon>Bacteroidota</taxon>
        <taxon>Bacteroidia</taxon>
        <taxon>Marinilabiliales</taxon>
        <taxon>Marinifilaceae</taxon>
        <taxon>Ancylomarina</taxon>
    </lineage>
</organism>
<dbReference type="SMART" id="SM00893">
    <property type="entry name" value="ETF"/>
    <property type="match status" value="1"/>
</dbReference>
<name>A0A434AZ82_9BACT</name>
<evidence type="ECO:0000256" key="1">
    <source>
        <dbReference type="ARBA" id="ARBA00005817"/>
    </source>
</evidence>
<dbReference type="PROSITE" id="PS00696">
    <property type="entry name" value="ETF_ALPHA"/>
    <property type="match status" value="1"/>
</dbReference>
<dbReference type="Pfam" id="PF01012">
    <property type="entry name" value="ETF"/>
    <property type="match status" value="1"/>
</dbReference>
<reference evidence="8 9" key="1">
    <citation type="submission" date="2018-11" db="EMBL/GenBank/DDBJ databases">
        <title>Parancylomarina longa gen. nov., sp. nov., isolated from sediments of southern Okinawa.</title>
        <authorList>
            <person name="Fu T."/>
        </authorList>
    </citation>
    <scope>NUCLEOTIDE SEQUENCE [LARGE SCALE GENOMIC DNA]</scope>
    <source>
        <strain evidence="8 9">T3-2 S1-C</strain>
    </source>
</reference>
<dbReference type="InterPro" id="IPR001308">
    <property type="entry name" value="ETF_a/FixB"/>
</dbReference>
<dbReference type="AlphaFoldDB" id="A0A434AZ82"/>
<dbReference type="Pfam" id="PF00766">
    <property type="entry name" value="ETF_alpha"/>
    <property type="match status" value="1"/>
</dbReference>
<dbReference type="InterPro" id="IPR018206">
    <property type="entry name" value="ETF_asu_C_CS"/>
</dbReference>
<dbReference type="InterPro" id="IPR014730">
    <property type="entry name" value="ETF_a/b_N"/>
</dbReference>
<dbReference type="Gene3D" id="3.40.50.1220">
    <property type="entry name" value="TPP-binding domain"/>
    <property type="match status" value="1"/>
</dbReference>
<dbReference type="PANTHER" id="PTHR43153">
    <property type="entry name" value="ELECTRON TRANSFER FLAVOPROTEIN ALPHA"/>
    <property type="match status" value="1"/>
</dbReference>
<dbReference type="InterPro" id="IPR029035">
    <property type="entry name" value="DHS-like_NAD/FAD-binding_dom"/>
</dbReference>
<comment type="cofactor">
    <cofactor evidence="6">
        <name>FAD</name>
        <dbReference type="ChEBI" id="CHEBI:57692"/>
    </cofactor>
    <text evidence="6">Binds 1 FAD per dimer.</text>
</comment>
<dbReference type="PANTHER" id="PTHR43153:SF1">
    <property type="entry name" value="ELECTRON TRANSFER FLAVOPROTEIN SUBUNIT ALPHA, MITOCHONDRIAL"/>
    <property type="match status" value="1"/>
</dbReference>
<feature type="binding site" evidence="6">
    <location>
        <begin position="235"/>
        <end position="236"/>
    </location>
    <ligand>
        <name>FAD</name>
        <dbReference type="ChEBI" id="CHEBI:57692"/>
    </ligand>
</feature>
<dbReference type="InterPro" id="IPR014731">
    <property type="entry name" value="ETF_asu_C"/>
</dbReference>
<keyword evidence="5" id="KW-0249">Electron transport</keyword>
<evidence type="ECO:0000259" key="7">
    <source>
        <dbReference type="SMART" id="SM00893"/>
    </source>
</evidence>
<feature type="binding site" evidence="6">
    <location>
        <begin position="266"/>
        <end position="273"/>
    </location>
    <ligand>
        <name>FAD</name>
        <dbReference type="ChEBI" id="CHEBI:57692"/>
    </ligand>
</feature>
<evidence type="ECO:0000256" key="3">
    <source>
        <dbReference type="ARBA" id="ARBA00022630"/>
    </source>
</evidence>
<keyword evidence="9" id="KW-1185">Reference proteome</keyword>
<keyword evidence="4 6" id="KW-0274">FAD</keyword>
<evidence type="ECO:0000313" key="8">
    <source>
        <dbReference type="EMBL" id="RUT79923.1"/>
    </source>
</evidence>
<comment type="similarity">
    <text evidence="1">Belongs to the ETF alpha-subunit/FixB family.</text>
</comment>
<feature type="binding site" evidence="6">
    <location>
        <position position="287"/>
    </location>
    <ligand>
        <name>FAD</name>
        <dbReference type="ChEBI" id="CHEBI:57692"/>
    </ligand>
</feature>
<feature type="domain" description="Electron transfer flavoprotein alpha/beta-subunit N-terminal" evidence="7">
    <location>
        <begin position="3"/>
        <end position="187"/>
    </location>
</feature>
<evidence type="ECO:0000256" key="5">
    <source>
        <dbReference type="ARBA" id="ARBA00022982"/>
    </source>
</evidence>
<gene>
    <name evidence="8" type="ORF">DLK05_00790</name>
</gene>
<protein>
    <submittedName>
        <fullName evidence="8">Electron transfer flavoprotein subunit alpha/FixB family protein</fullName>
    </submittedName>
</protein>
<comment type="caution">
    <text evidence="8">The sequence shown here is derived from an EMBL/GenBank/DDBJ whole genome shotgun (WGS) entry which is preliminary data.</text>
</comment>
<dbReference type="GO" id="GO:0009055">
    <property type="term" value="F:electron transfer activity"/>
    <property type="evidence" value="ECO:0007669"/>
    <property type="project" value="InterPro"/>
</dbReference>
<keyword evidence="2" id="KW-0813">Transport</keyword>
<dbReference type="SUPFAM" id="SSF52402">
    <property type="entry name" value="Adenine nucleotide alpha hydrolases-like"/>
    <property type="match status" value="1"/>
</dbReference>
<dbReference type="OrthoDB" id="9770286at2"/>
<dbReference type="EMBL" id="RJJX01000001">
    <property type="protein sequence ID" value="RUT79923.1"/>
    <property type="molecule type" value="Genomic_DNA"/>
</dbReference>